<sequence>MEETTNIRQQINDKQAFIKSIIKLSNGIKYNKSYEIVEVDDYIDGHVAYKYHKIVREPIVNSSIEYIAVRVRSIKEVNARYAYTLHLSKLNEYKSLYEESRLTEVVHSNLMAIGQAYDVYEFDKVEMDMFPRYDEELDYCLSEIKSVLPKIKVERIRLLAEADNAITRVLNDILPLVDLAKSDKEIVTFINKALLNRTPRELNKENGTRFINRKGKSYYVSKDKMKLKRNQFIAQKVLEIDFLNLNKHQKEFAERLLLEVQAEFDNGLTDNFIFDEDGYISGINKRHFAERMELKESNFKNTLARIQAKYQDYKN</sequence>
<proteinExistence type="predicted"/>
<gene>
    <name evidence="1" type="ORF">FC756_25275</name>
</gene>
<evidence type="ECO:0000313" key="2">
    <source>
        <dbReference type="Proteomes" id="UP000308744"/>
    </source>
</evidence>
<protein>
    <submittedName>
        <fullName evidence="1">Uncharacterized protein</fullName>
    </submittedName>
</protein>
<dbReference type="RefSeq" id="WP_107895720.1">
    <property type="nucleotide sequence ID" value="NZ_PYWM01000013.1"/>
</dbReference>
<accession>A0A4U2XYY8</accession>
<reference evidence="1 2" key="1">
    <citation type="submission" date="2019-04" db="EMBL/GenBank/DDBJ databases">
        <title>Lysinibacillus genome sequencing.</title>
        <authorList>
            <person name="Dunlap C."/>
        </authorList>
    </citation>
    <scope>NUCLEOTIDE SEQUENCE [LARGE SCALE GENOMIC DNA]</scope>
    <source>
        <strain evidence="1 2">CCTCC AB 2010389</strain>
    </source>
</reference>
<evidence type="ECO:0000313" key="1">
    <source>
        <dbReference type="EMBL" id="TKI53187.1"/>
    </source>
</evidence>
<comment type="caution">
    <text evidence="1">The sequence shown here is derived from an EMBL/GenBank/DDBJ whole genome shotgun (WGS) entry which is preliminary data.</text>
</comment>
<name>A0A4U2XYY8_9BACI</name>
<dbReference type="EMBL" id="SZPU01000129">
    <property type="protein sequence ID" value="TKI53187.1"/>
    <property type="molecule type" value="Genomic_DNA"/>
</dbReference>
<keyword evidence="2" id="KW-1185">Reference proteome</keyword>
<dbReference type="Proteomes" id="UP000308744">
    <property type="component" value="Unassembled WGS sequence"/>
</dbReference>
<organism evidence="1 2">
    <name type="scientific">Lysinibacillus mangiferihumi</name>
    <dbReference type="NCBI Taxonomy" id="1130819"/>
    <lineage>
        <taxon>Bacteria</taxon>
        <taxon>Bacillati</taxon>
        <taxon>Bacillota</taxon>
        <taxon>Bacilli</taxon>
        <taxon>Bacillales</taxon>
        <taxon>Bacillaceae</taxon>
        <taxon>Lysinibacillus</taxon>
    </lineage>
</organism>
<dbReference type="AlphaFoldDB" id="A0A4U2XYY8"/>